<dbReference type="EMBL" id="MU004246">
    <property type="protein sequence ID" value="KAF2663291.1"/>
    <property type="molecule type" value="Genomic_DNA"/>
</dbReference>
<name>A0A6A6TVE6_9PEZI</name>
<feature type="transmembrane region" description="Helical" evidence="2">
    <location>
        <begin position="39"/>
        <end position="61"/>
    </location>
</feature>
<feature type="transmembrane region" description="Helical" evidence="2">
    <location>
        <begin position="6"/>
        <end position="27"/>
    </location>
</feature>
<dbReference type="Proteomes" id="UP000799302">
    <property type="component" value="Unassembled WGS sequence"/>
</dbReference>
<dbReference type="OrthoDB" id="2560628at2759"/>
<evidence type="ECO:0000259" key="3">
    <source>
        <dbReference type="Pfam" id="PF24800"/>
    </source>
</evidence>
<feature type="region of interest" description="Disordered" evidence="1">
    <location>
        <begin position="253"/>
        <end position="275"/>
    </location>
</feature>
<accession>A0A6A6TVE6</accession>
<feature type="transmembrane region" description="Helical" evidence="2">
    <location>
        <begin position="148"/>
        <end position="168"/>
    </location>
</feature>
<feature type="domain" description="DUF7702" evidence="3">
    <location>
        <begin position="3"/>
        <end position="243"/>
    </location>
</feature>
<keyword evidence="2" id="KW-0472">Membrane</keyword>
<evidence type="ECO:0000256" key="1">
    <source>
        <dbReference type="SAM" id="MobiDB-lite"/>
    </source>
</evidence>
<dbReference type="Pfam" id="PF24800">
    <property type="entry name" value="DUF7702"/>
    <property type="match status" value="1"/>
</dbReference>
<evidence type="ECO:0000313" key="5">
    <source>
        <dbReference type="Proteomes" id="UP000799302"/>
    </source>
</evidence>
<gene>
    <name evidence="4" type="ORF">BT63DRAFT_444634</name>
</gene>
<dbReference type="PANTHER" id="PTHR42109">
    <property type="entry name" value="UNPLACED GENOMIC SCAFFOLD UM_SCAF_CONTIG_1.265, WHOLE GENOME SHOTGUN SEQUENCE"/>
    <property type="match status" value="1"/>
</dbReference>
<evidence type="ECO:0000313" key="4">
    <source>
        <dbReference type="EMBL" id="KAF2663291.1"/>
    </source>
</evidence>
<reference evidence="4" key="1">
    <citation type="journal article" date="2020" name="Stud. Mycol.">
        <title>101 Dothideomycetes genomes: a test case for predicting lifestyles and emergence of pathogens.</title>
        <authorList>
            <person name="Haridas S."/>
            <person name="Albert R."/>
            <person name="Binder M."/>
            <person name="Bloem J."/>
            <person name="Labutti K."/>
            <person name="Salamov A."/>
            <person name="Andreopoulos B."/>
            <person name="Baker S."/>
            <person name="Barry K."/>
            <person name="Bills G."/>
            <person name="Bluhm B."/>
            <person name="Cannon C."/>
            <person name="Castanera R."/>
            <person name="Culley D."/>
            <person name="Daum C."/>
            <person name="Ezra D."/>
            <person name="Gonzalez J."/>
            <person name="Henrissat B."/>
            <person name="Kuo A."/>
            <person name="Liang C."/>
            <person name="Lipzen A."/>
            <person name="Lutzoni F."/>
            <person name="Magnuson J."/>
            <person name="Mondo S."/>
            <person name="Nolan M."/>
            <person name="Ohm R."/>
            <person name="Pangilinan J."/>
            <person name="Park H.-J."/>
            <person name="Ramirez L."/>
            <person name="Alfaro M."/>
            <person name="Sun H."/>
            <person name="Tritt A."/>
            <person name="Yoshinaga Y."/>
            <person name="Zwiers L.-H."/>
            <person name="Turgeon B."/>
            <person name="Goodwin S."/>
            <person name="Spatafora J."/>
            <person name="Crous P."/>
            <person name="Grigoriev I."/>
        </authorList>
    </citation>
    <scope>NUCLEOTIDE SEQUENCE</scope>
    <source>
        <strain evidence="4">CBS 115976</strain>
    </source>
</reference>
<dbReference type="InterPro" id="IPR056119">
    <property type="entry name" value="DUF7702"/>
</dbReference>
<proteinExistence type="predicted"/>
<dbReference type="AlphaFoldDB" id="A0A6A6TVE6"/>
<keyword evidence="5" id="KW-1185">Reference proteome</keyword>
<keyword evidence="2" id="KW-0812">Transmembrane</keyword>
<feature type="transmembrane region" description="Helical" evidence="2">
    <location>
        <begin position="67"/>
        <end position="90"/>
    </location>
</feature>
<organism evidence="4 5">
    <name type="scientific">Microthyrium microscopicum</name>
    <dbReference type="NCBI Taxonomy" id="703497"/>
    <lineage>
        <taxon>Eukaryota</taxon>
        <taxon>Fungi</taxon>
        <taxon>Dikarya</taxon>
        <taxon>Ascomycota</taxon>
        <taxon>Pezizomycotina</taxon>
        <taxon>Dothideomycetes</taxon>
        <taxon>Dothideomycetes incertae sedis</taxon>
        <taxon>Microthyriales</taxon>
        <taxon>Microthyriaceae</taxon>
        <taxon>Microthyrium</taxon>
    </lineage>
</organism>
<sequence>MHIDSRGWLSVAELVLFTPSLIVSAIVCSRHGFGRASGWIYTLILCLVIIIGASCQLATYSNPSENLYEAVIIIDSIGLSPLLFATLGLLSRLADQINASREDGPFRTQYFRVIQLLVTIGVILAIVGGTSGNVNADGTTQVASESKAAIIVLIVAFVAICALWLFTLKYQSSLSSSERRVSLAVQLSLPLIAVRLAYSALKVFLHNSTFNSITGSVAAQAGMAIVEEFIVVWIYLALGFMLETLQPHQQGEIAQRSWGNRKSERPQRSQNSRGGLAAYKGGLIRGTLAQFR</sequence>
<feature type="transmembrane region" description="Helical" evidence="2">
    <location>
        <begin position="221"/>
        <end position="242"/>
    </location>
</feature>
<protein>
    <recommendedName>
        <fullName evidence="3">DUF7702 domain-containing protein</fullName>
    </recommendedName>
</protein>
<dbReference type="PANTHER" id="PTHR42109:SF2">
    <property type="entry name" value="INTEGRAL MEMBRANE PROTEIN"/>
    <property type="match status" value="1"/>
</dbReference>
<feature type="transmembrane region" description="Helical" evidence="2">
    <location>
        <begin position="180"/>
        <end position="201"/>
    </location>
</feature>
<keyword evidence="2" id="KW-1133">Transmembrane helix</keyword>
<evidence type="ECO:0000256" key="2">
    <source>
        <dbReference type="SAM" id="Phobius"/>
    </source>
</evidence>
<feature type="transmembrane region" description="Helical" evidence="2">
    <location>
        <begin position="110"/>
        <end position="128"/>
    </location>
</feature>